<reference evidence="2" key="1">
    <citation type="submission" date="2014-11" db="EMBL/GenBank/DDBJ databases">
        <authorList>
            <person name="Amaro Gonzalez C."/>
        </authorList>
    </citation>
    <scope>NUCLEOTIDE SEQUENCE</scope>
</reference>
<name>A0A0E9TLN2_ANGAN</name>
<feature type="transmembrane region" description="Helical" evidence="1">
    <location>
        <begin position="12"/>
        <end position="36"/>
    </location>
</feature>
<organism evidence="2">
    <name type="scientific">Anguilla anguilla</name>
    <name type="common">European freshwater eel</name>
    <name type="synonym">Muraena anguilla</name>
    <dbReference type="NCBI Taxonomy" id="7936"/>
    <lineage>
        <taxon>Eukaryota</taxon>
        <taxon>Metazoa</taxon>
        <taxon>Chordata</taxon>
        <taxon>Craniata</taxon>
        <taxon>Vertebrata</taxon>
        <taxon>Euteleostomi</taxon>
        <taxon>Actinopterygii</taxon>
        <taxon>Neopterygii</taxon>
        <taxon>Teleostei</taxon>
        <taxon>Anguilliformes</taxon>
        <taxon>Anguillidae</taxon>
        <taxon>Anguilla</taxon>
    </lineage>
</organism>
<accession>A0A0E9TLN2</accession>
<keyword evidence="1" id="KW-1133">Transmembrane helix</keyword>
<protein>
    <submittedName>
        <fullName evidence="2">Uncharacterized protein</fullName>
    </submittedName>
</protein>
<keyword evidence="1" id="KW-0812">Transmembrane</keyword>
<dbReference type="AlphaFoldDB" id="A0A0E9TLN2"/>
<proteinExistence type="predicted"/>
<sequence>MGIAPCPYSHGFAIFFLTCILFYVPQGSVLLLEFLFSPIW</sequence>
<evidence type="ECO:0000313" key="2">
    <source>
        <dbReference type="EMBL" id="JAH54511.1"/>
    </source>
</evidence>
<keyword evidence="1" id="KW-0472">Membrane</keyword>
<reference evidence="2" key="2">
    <citation type="journal article" date="2015" name="Fish Shellfish Immunol.">
        <title>Early steps in the European eel (Anguilla anguilla)-Vibrio vulnificus interaction in the gills: Role of the RtxA13 toxin.</title>
        <authorList>
            <person name="Callol A."/>
            <person name="Pajuelo D."/>
            <person name="Ebbesson L."/>
            <person name="Teles M."/>
            <person name="MacKenzie S."/>
            <person name="Amaro C."/>
        </authorList>
    </citation>
    <scope>NUCLEOTIDE SEQUENCE</scope>
</reference>
<dbReference type="EMBL" id="GBXM01054066">
    <property type="protein sequence ID" value="JAH54511.1"/>
    <property type="molecule type" value="Transcribed_RNA"/>
</dbReference>
<evidence type="ECO:0000256" key="1">
    <source>
        <dbReference type="SAM" id="Phobius"/>
    </source>
</evidence>